<dbReference type="PANTHER" id="PTHR13268">
    <property type="entry name" value="BREAST CARCINOMA AMPLIFIED SEQUENCE 3"/>
    <property type="match status" value="1"/>
</dbReference>
<comment type="caution">
    <text evidence="2">The sequence shown here is derived from an EMBL/GenBank/DDBJ whole genome shotgun (WGS) entry which is preliminary data.</text>
</comment>
<sequence>MSPPIQGRSGKNKKPGKVVPVAATETTGSPIPCSSPSPSISSSSSSNPSTASAAASESEEAGMAMELEEEQGEEEEIYGLDGRVIDKSARGPSLKKGSVREKIEGKRGAVRGHIQGDKVDMGKLNGNRRAEDVLKPGMSLRGGSRGVRKSPVAPSLNLLRSLNGQLDSLNLNLNLGFPLSNPLPSLERWSKYLFTPKGEKKQTLSSANVNHKRGNGEHKHDREARMSDNEDEEESEDGFDLIDDIELDPDGRGEAENGSGSRVYTRSFWSRAGLAGQQATGSGSGSMLVELHPDSSTALRVWDCTGLQNAGSPGEGDVKGSVVWENSPKEVFSWATRRGEWVLDAAFVGAGEQLRMIRLVLLTTRTGRGEATVKLEIVDPSTGEAELTRDCGQARNGRVRISNKHIVVALAGKVPSISFFTADTLEPLCRSINEDIGVNTRSGLPTIALQGRLLAYVTSDAAKTGADSYNRMEEARYGNIVTQRSVKAAHEWKRQVSSDEGSLLTGSSPVDDRYSPESLPSMQAMVMSTAAGISSEVAKGVWSGLKGFGKAAMDGASRSETLSKSAPVVSEFAKRFSKESSVRPGSPETHKQLLGNRQVDSKTRANGLRPRRFRGASWIKIVDLRRLVKSRRPVASEVEAARLRPSLVTHFALPVVENVSLPGHELPVIDIMAFSPVGTHLAIGTSEGKIVSVVEIHPSATIGQQSGKSNLGSGQVWLRGELKRGVTPARISQLVWDLRGDRIAVTTRKTSHVFPVGSLEHRSETGSGQLALSARLSASVKIRTSEWIVSEPERQDRSQPKRSEASLLQFIPHDSTTQAQHSVILYDPLQRTLGKVSVFKLSGISSDKQEHMLPMATALWRLPKDVPVGQVKRESPHGGQDHKVDGKPRHPFAQVEIVTFSPYDVPPSIYKDRMFTFSTWSSCKPDATRIWQFRKQVEVLGQGDLHHIENALSHNLDISSASPIVPALPNGNYNGDKSQWRVQPIRVMASAVKNRRSGRQQYGRSDKRLERGQDTDSGFLVDMSHEGPGSPLSLEISQEESWEDDLIAGAMDD</sequence>
<dbReference type="Proteomes" id="UP000812966">
    <property type="component" value="Unassembled WGS sequence"/>
</dbReference>
<feature type="compositionally biased region" description="Low complexity" evidence="1">
    <location>
        <begin position="29"/>
        <end position="65"/>
    </location>
</feature>
<feature type="compositionally biased region" description="Acidic residues" evidence="1">
    <location>
        <begin position="1037"/>
        <end position="1053"/>
    </location>
</feature>
<accession>A0A8K0JL38</accession>
<keyword evidence="3" id="KW-1185">Reference proteome</keyword>
<dbReference type="GO" id="GO:0042594">
    <property type="term" value="P:response to starvation"/>
    <property type="evidence" value="ECO:0007669"/>
    <property type="project" value="TreeGrafter"/>
</dbReference>
<dbReference type="AlphaFoldDB" id="A0A8K0JL38"/>
<gene>
    <name evidence="2" type="ORF">FFLO_03438</name>
</gene>
<feature type="region of interest" description="Disordered" evidence="1">
    <location>
        <begin position="200"/>
        <end position="260"/>
    </location>
</feature>
<proteinExistence type="predicted"/>
<dbReference type="PANTHER" id="PTHR13268:SF0">
    <property type="entry name" value="BCAS3 MICROTUBULE ASSOCIATED CELL MIGRATION FACTOR"/>
    <property type="match status" value="1"/>
</dbReference>
<feature type="region of interest" description="Disordered" evidence="1">
    <location>
        <begin position="992"/>
        <end position="1053"/>
    </location>
</feature>
<protein>
    <submittedName>
        <fullName evidence="2">Uncharacterized protein</fullName>
    </submittedName>
</protein>
<evidence type="ECO:0000256" key="1">
    <source>
        <dbReference type="SAM" id="MobiDB-lite"/>
    </source>
</evidence>
<feature type="compositionally biased region" description="Acidic residues" evidence="1">
    <location>
        <begin position="229"/>
        <end position="248"/>
    </location>
</feature>
<dbReference type="EMBL" id="JABELV010000063">
    <property type="protein sequence ID" value="KAG7539639.1"/>
    <property type="molecule type" value="Genomic_DNA"/>
</dbReference>
<feature type="compositionally biased region" description="Basic and acidic residues" evidence="1">
    <location>
        <begin position="1004"/>
        <end position="1014"/>
    </location>
</feature>
<feature type="compositionally biased region" description="Basic and acidic residues" evidence="1">
    <location>
        <begin position="214"/>
        <end position="228"/>
    </location>
</feature>
<feature type="region of interest" description="Disordered" evidence="1">
    <location>
        <begin position="579"/>
        <end position="607"/>
    </location>
</feature>
<dbReference type="GO" id="GO:0006914">
    <property type="term" value="P:autophagy"/>
    <property type="evidence" value="ECO:0007669"/>
    <property type="project" value="InterPro"/>
</dbReference>
<evidence type="ECO:0000313" key="2">
    <source>
        <dbReference type="EMBL" id="KAG7539639.1"/>
    </source>
</evidence>
<feature type="region of interest" description="Disordered" evidence="1">
    <location>
        <begin position="1"/>
        <end position="98"/>
    </location>
</feature>
<dbReference type="GO" id="GO:0005737">
    <property type="term" value="C:cytoplasm"/>
    <property type="evidence" value="ECO:0007669"/>
    <property type="project" value="TreeGrafter"/>
</dbReference>
<evidence type="ECO:0000313" key="3">
    <source>
        <dbReference type="Proteomes" id="UP000812966"/>
    </source>
</evidence>
<dbReference type="InterPro" id="IPR045142">
    <property type="entry name" value="BCAS3-like"/>
</dbReference>
<name>A0A8K0JL38_9TREE</name>
<reference evidence="2" key="1">
    <citation type="submission" date="2020-04" db="EMBL/GenBank/DDBJ databases">
        <title>Analysis of mating type loci in Filobasidium floriforme.</title>
        <authorList>
            <person name="Nowrousian M."/>
        </authorList>
    </citation>
    <scope>NUCLEOTIDE SEQUENCE</scope>
    <source>
        <strain evidence="2">CBS 6242</strain>
    </source>
</reference>
<organism evidence="2 3">
    <name type="scientific">Filobasidium floriforme</name>
    <dbReference type="NCBI Taxonomy" id="5210"/>
    <lineage>
        <taxon>Eukaryota</taxon>
        <taxon>Fungi</taxon>
        <taxon>Dikarya</taxon>
        <taxon>Basidiomycota</taxon>
        <taxon>Agaricomycotina</taxon>
        <taxon>Tremellomycetes</taxon>
        <taxon>Filobasidiales</taxon>
        <taxon>Filobasidiaceae</taxon>
        <taxon>Filobasidium</taxon>
    </lineage>
</organism>
<feature type="compositionally biased region" description="Acidic residues" evidence="1">
    <location>
        <begin position="66"/>
        <end position="78"/>
    </location>
</feature>